<dbReference type="EMBL" id="MFVL01000025">
    <property type="protein sequence ID" value="OGJ00921.1"/>
    <property type="molecule type" value="Genomic_DNA"/>
</dbReference>
<proteinExistence type="predicted"/>
<protein>
    <submittedName>
        <fullName evidence="1">Uncharacterized protein</fullName>
    </submittedName>
</protein>
<dbReference type="AlphaFoldDB" id="A0A1F6Y3F5"/>
<accession>A0A1F6Y3F5</accession>
<reference evidence="1 2" key="1">
    <citation type="journal article" date="2016" name="Nat. Commun.">
        <title>Thousands of microbial genomes shed light on interconnected biogeochemical processes in an aquifer system.</title>
        <authorList>
            <person name="Anantharaman K."/>
            <person name="Brown C.T."/>
            <person name="Hug L.A."/>
            <person name="Sharon I."/>
            <person name="Castelle C.J."/>
            <person name="Probst A.J."/>
            <person name="Thomas B.C."/>
            <person name="Singh A."/>
            <person name="Wilkins M.J."/>
            <person name="Karaoz U."/>
            <person name="Brodie E.L."/>
            <person name="Williams K.H."/>
            <person name="Hubbard S.S."/>
            <person name="Banfield J.F."/>
        </authorList>
    </citation>
    <scope>NUCLEOTIDE SEQUENCE [LARGE SCALE GENOMIC DNA]</scope>
</reference>
<evidence type="ECO:0000313" key="1">
    <source>
        <dbReference type="EMBL" id="OGJ00921.1"/>
    </source>
</evidence>
<sequence>MFQKIGGSEVGRAAKWQGKDENSFLGAVTRALELFDLTQEDNRWKSRRRELDRAREVFADAVLGGREYKSNLKDLEKYFMLFALVAARKMNT</sequence>
<dbReference type="Proteomes" id="UP000177693">
    <property type="component" value="Unassembled WGS sequence"/>
</dbReference>
<gene>
    <name evidence="1" type="ORF">A3I23_01510</name>
</gene>
<comment type="caution">
    <text evidence="1">The sequence shown here is derived from an EMBL/GenBank/DDBJ whole genome shotgun (WGS) entry which is preliminary data.</text>
</comment>
<evidence type="ECO:0000313" key="2">
    <source>
        <dbReference type="Proteomes" id="UP000177693"/>
    </source>
</evidence>
<organism evidence="1 2">
    <name type="scientific">Candidatus Nomurabacteria bacterium RIFCSPLOWO2_02_FULL_40_67</name>
    <dbReference type="NCBI Taxonomy" id="1801787"/>
    <lineage>
        <taxon>Bacteria</taxon>
        <taxon>Candidatus Nomuraibacteriota</taxon>
    </lineage>
</organism>
<name>A0A1F6Y3F5_9BACT</name>